<evidence type="ECO:0000256" key="11">
    <source>
        <dbReference type="ARBA" id="ARBA00022833"/>
    </source>
</evidence>
<evidence type="ECO:0000256" key="1">
    <source>
        <dbReference type="ARBA" id="ARBA00001336"/>
    </source>
</evidence>
<reference evidence="18" key="2">
    <citation type="submission" date="2023-06" db="EMBL/GenBank/DDBJ databases">
        <authorList>
            <consortium name="Lawrence Berkeley National Laboratory"/>
            <person name="Mondo S.J."/>
            <person name="Hensen N."/>
            <person name="Bonometti L."/>
            <person name="Westerberg I."/>
            <person name="Brannstrom I.O."/>
            <person name="Guillou S."/>
            <person name="Cros-Aarteil S."/>
            <person name="Calhoun S."/>
            <person name="Haridas S."/>
            <person name="Kuo A."/>
            <person name="Pangilinan J."/>
            <person name="Riley R."/>
            <person name="Labutti K."/>
            <person name="Andreopoulos B."/>
            <person name="Lipzen A."/>
            <person name="Chen C."/>
            <person name="Yanf M."/>
            <person name="Daum C."/>
            <person name="Ng V."/>
            <person name="Clum A."/>
            <person name="Steindorff A."/>
            <person name="Ohm R."/>
            <person name="Martin F."/>
            <person name="Silar P."/>
            <person name="Natvig D."/>
            <person name="Lalanne C."/>
            <person name="Gautier V."/>
            <person name="Ament-Velasquez S.L."/>
            <person name="Kruys A."/>
            <person name="Hutchinson M.I."/>
            <person name="Powell A.J."/>
            <person name="Barry K."/>
            <person name="Miller A.N."/>
            <person name="Grigoriev I.V."/>
            <person name="Debuchy R."/>
            <person name="Gladieux P."/>
            <person name="Thoren M.H."/>
            <person name="Johannesson H."/>
        </authorList>
    </citation>
    <scope>NUCLEOTIDE SEQUENCE</scope>
    <source>
        <strain evidence="18">PSN324</strain>
    </source>
</reference>
<dbReference type="GO" id="GO:0046872">
    <property type="term" value="F:metal ion binding"/>
    <property type="evidence" value="ECO:0007669"/>
    <property type="project" value="UniProtKB-KW"/>
</dbReference>
<evidence type="ECO:0000256" key="2">
    <source>
        <dbReference type="ARBA" id="ARBA00004496"/>
    </source>
</evidence>
<dbReference type="GO" id="GO:0008235">
    <property type="term" value="F:metalloexopeptidase activity"/>
    <property type="evidence" value="ECO:0007669"/>
    <property type="project" value="InterPro"/>
</dbReference>
<keyword evidence="10 15" id="KW-0378">Hydrolase</keyword>
<comment type="cofactor">
    <cofactor evidence="15 17">
        <name>Zn(2+)</name>
        <dbReference type="ChEBI" id="CHEBI:29105"/>
    </cofactor>
    <text evidence="15 17">Binds 1 zinc ion per subunit.</text>
</comment>
<comment type="subcellular location">
    <subcellularLocation>
        <location evidence="2">Cytoplasm</location>
    </subcellularLocation>
</comment>
<dbReference type="FunFam" id="3.30.540.30:FF:000002">
    <property type="entry name" value="Dipeptidyl peptidase 3"/>
    <property type="match status" value="1"/>
</dbReference>
<dbReference type="PIRSF" id="PIRSF007828">
    <property type="entry name" value="Dipeptidyl-peptidase_III"/>
    <property type="match status" value="1"/>
</dbReference>
<evidence type="ECO:0000256" key="3">
    <source>
        <dbReference type="ARBA" id="ARBA00010200"/>
    </source>
</evidence>
<evidence type="ECO:0000256" key="17">
    <source>
        <dbReference type="PIRSR" id="PIRSR007828-2"/>
    </source>
</evidence>
<dbReference type="FunFam" id="3.30.540.30:FF:000001">
    <property type="entry name" value="Dipeptidyl peptidase 3"/>
    <property type="match status" value="1"/>
</dbReference>
<dbReference type="GO" id="GO:0008239">
    <property type="term" value="F:dipeptidyl-peptidase activity"/>
    <property type="evidence" value="ECO:0007669"/>
    <property type="project" value="UniProtKB-UniRule"/>
</dbReference>
<dbReference type="Gene3D" id="3.30.540.30">
    <property type="match status" value="3"/>
</dbReference>
<gene>
    <name evidence="18" type="ORF">QBC42DRAFT_270941</name>
</gene>
<dbReference type="InterPro" id="IPR039461">
    <property type="entry name" value="Peptidase_M49"/>
</dbReference>
<evidence type="ECO:0000256" key="14">
    <source>
        <dbReference type="ARBA" id="ARBA00032119"/>
    </source>
</evidence>
<dbReference type="Proteomes" id="UP001321749">
    <property type="component" value="Unassembled WGS sequence"/>
</dbReference>
<dbReference type="EMBL" id="MU864998">
    <property type="protein sequence ID" value="KAK4461049.1"/>
    <property type="molecule type" value="Genomic_DNA"/>
</dbReference>
<evidence type="ECO:0000256" key="4">
    <source>
        <dbReference type="ARBA" id="ARBA00012063"/>
    </source>
</evidence>
<feature type="binding site" evidence="17">
    <location>
        <position position="499"/>
    </location>
    <ligand>
        <name>Zn(2+)</name>
        <dbReference type="ChEBI" id="CHEBI:29105"/>
        <note>catalytic</note>
    </ligand>
</feature>
<keyword evidence="11 15" id="KW-0862">Zinc</keyword>
<dbReference type="GO" id="GO:0005737">
    <property type="term" value="C:cytoplasm"/>
    <property type="evidence" value="ECO:0007669"/>
    <property type="project" value="UniProtKB-SubCell"/>
</dbReference>
<dbReference type="GO" id="GO:0004177">
    <property type="term" value="F:aminopeptidase activity"/>
    <property type="evidence" value="ECO:0007669"/>
    <property type="project" value="UniProtKB-KW"/>
</dbReference>
<feature type="binding site" evidence="17">
    <location>
        <position position="504"/>
    </location>
    <ligand>
        <name>Zn(2+)</name>
        <dbReference type="ChEBI" id="CHEBI:29105"/>
        <note>catalytic</note>
    </ligand>
</feature>
<reference evidence="18" key="1">
    <citation type="journal article" date="2023" name="Mol. Phylogenet. Evol.">
        <title>Genome-scale phylogeny and comparative genomics of the fungal order Sordariales.</title>
        <authorList>
            <person name="Hensen N."/>
            <person name="Bonometti L."/>
            <person name="Westerberg I."/>
            <person name="Brannstrom I.O."/>
            <person name="Guillou S."/>
            <person name="Cros-Aarteil S."/>
            <person name="Calhoun S."/>
            <person name="Haridas S."/>
            <person name="Kuo A."/>
            <person name="Mondo S."/>
            <person name="Pangilinan J."/>
            <person name="Riley R."/>
            <person name="LaButti K."/>
            <person name="Andreopoulos B."/>
            <person name="Lipzen A."/>
            <person name="Chen C."/>
            <person name="Yan M."/>
            <person name="Daum C."/>
            <person name="Ng V."/>
            <person name="Clum A."/>
            <person name="Steindorff A."/>
            <person name="Ohm R.A."/>
            <person name="Martin F."/>
            <person name="Silar P."/>
            <person name="Natvig D.O."/>
            <person name="Lalanne C."/>
            <person name="Gautier V."/>
            <person name="Ament-Velasquez S.L."/>
            <person name="Kruys A."/>
            <person name="Hutchinson M.I."/>
            <person name="Powell A.J."/>
            <person name="Barry K."/>
            <person name="Miller A.N."/>
            <person name="Grigoriev I.V."/>
            <person name="Debuchy R."/>
            <person name="Gladieux P."/>
            <person name="Hiltunen Thoren M."/>
            <person name="Johannesson H."/>
        </authorList>
    </citation>
    <scope>NUCLEOTIDE SEQUENCE</scope>
    <source>
        <strain evidence="18">PSN324</strain>
    </source>
</reference>
<sequence length="759" mass="84114">MRLLFPLTRSHGVGIPSLSARSSVICVSATPSQSRSRIPTISLSTPSRRFLNMNAQELSQYLADAPPSVVRLEIEKHFNALADKQKRYAHFISRASLAGNRIVLRQVSPESEDIYDFIISLHKAATGDWKALAERVGIDENGLAAFLQYAAQFLGNSGNYKSFGDSKFIPRCDESVFAALASASPEAEKLYKATNGAIFSSDKPGLLHLGFPDEGHLTTYYPDSPNITKVEIVAVTKWMQSKGLMPENTRLRKTQDGAFELLIASAATSIPAEGGDIGKDTEYIISEGPLEGQAIKLVYGDYAKEMAAITKFTKNAAEHADNETQEKMHLEYAKSFEEGSLEAFKNSQRYWIRDQGPMVECNIGFIETYRDPSGVRGEWEGFAAVVNLERTQAFAELVRSAPDLIPLLPWSKEFEKDKFLSPDFTSLEVLTFCGSGIPAGINIPNLDDVRMQEGFKNVSLGNVLSAKAPNEKIPFIAENDLEIYQKYRDAAFEVQVGLHELTGHGCGKLLQETAPGEFNFDHINPPTNPLTGKPITTWYKPGQTWGSVFGGLAGAYEECRAELVAMYLSCEFSALKIFGFGDGTTDINGEAGDVLYASYLSMARAGLTSVEFWDPKAQKWGQPHCQARFAILKSFLEAEDDFCKLEYKNDDLSDLTIRLDRSKILTSGKKAVGDFLQKIHIYKSTADFENGSKFFSDMSGVGLEYWGTKVRDVVLKNKQPRKVFVQANTYLDEATGKVSLKQYEPTLEGMIESWADREI</sequence>
<protein>
    <recommendedName>
        <fullName evidence="5 15">Dipeptidyl peptidase 3</fullName>
        <ecNumber evidence="4 15">3.4.14.4</ecNumber>
    </recommendedName>
    <alternativeName>
        <fullName evidence="13 15">Dipeptidyl aminopeptidase III</fullName>
    </alternativeName>
    <alternativeName>
        <fullName evidence="14 15">Dipeptidyl peptidase III</fullName>
    </alternativeName>
</protein>
<dbReference type="GO" id="GO:0006508">
    <property type="term" value="P:proteolysis"/>
    <property type="evidence" value="ECO:0007669"/>
    <property type="project" value="UniProtKB-KW"/>
</dbReference>
<dbReference type="PANTHER" id="PTHR23422">
    <property type="entry name" value="DIPEPTIDYL PEPTIDASE III-RELATED"/>
    <property type="match status" value="1"/>
</dbReference>
<evidence type="ECO:0000256" key="8">
    <source>
        <dbReference type="ARBA" id="ARBA00022670"/>
    </source>
</evidence>
<accession>A0AAV9HLX1</accession>
<keyword evidence="8 15" id="KW-0645">Protease</keyword>
<feature type="binding site" evidence="17">
    <location>
        <position position="558"/>
    </location>
    <ligand>
        <name>Zn(2+)</name>
        <dbReference type="ChEBI" id="CHEBI:29105"/>
        <note>catalytic</note>
    </ligand>
</feature>
<dbReference type="Pfam" id="PF03571">
    <property type="entry name" value="Peptidase_M49"/>
    <property type="match status" value="1"/>
</dbReference>
<evidence type="ECO:0000313" key="19">
    <source>
        <dbReference type="Proteomes" id="UP001321749"/>
    </source>
</evidence>
<name>A0AAV9HLX1_9PEZI</name>
<proteinExistence type="inferred from homology"/>
<evidence type="ECO:0000256" key="9">
    <source>
        <dbReference type="ARBA" id="ARBA00022723"/>
    </source>
</evidence>
<evidence type="ECO:0000256" key="15">
    <source>
        <dbReference type="PIRNR" id="PIRNR007828"/>
    </source>
</evidence>
<feature type="active site" evidence="16">
    <location>
        <position position="500"/>
    </location>
</feature>
<dbReference type="PANTHER" id="PTHR23422:SF11">
    <property type="entry name" value="DIPEPTIDYL PEPTIDASE 3"/>
    <property type="match status" value="1"/>
</dbReference>
<evidence type="ECO:0000256" key="6">
    <source>
        <dbReference type="ARBA" id="ARBA00022438"/>
    </source>
</evidence>
<dbReference type="AlphaFoldDB" id="A0AAV9HLX1"/>
<organism evidence="18 19">
    <name type="scientific">Cladorrhinum samala</name>
    <dbReference type="NCBI Taxonomy" id="585594"/>
    <lineage>
        <taxon>Eukaryota</taxon>
        <taxon>Fungi</taxon>
        <taxon>Dikarya</taxon>
        <taxon>Ascomycota</taxon>
        <taxon>Pezizomycotina</taxon>
        <taxon>Sordariomycetes</taxon>
        <taxon>Sordariomycetidae</taxon>
        <taxon>Sordariales</taxon>
        <taxon>Podosporaceae</taxon>
        <taxon>Cladorrhinum</taxon>
    </lineage>
</organism>
<keyword evidence="9 15" id="KW-0479">Metal-binding</keyword>
<evidence type="ECO:0000256" key="7">
    <source>
        <dbReference type="ARBA" id="ARBA00022490"/>
    </source>
</evidence>
<comment type="catalytic activity">
    <reaction evidence="1 15">
        <text>Release of an N-terminal dipeptide from a peptide comprising four or more residues, with broad specificity. Also acts on dipeptidyl 2-naphthylamides.</text>
        <dbReference type="EC" id="3.4.14.4"/>
    </reaction>
</comment>
<evidence type="ECO:0000256" key="13">
    <source>
        <dbReference type="ARBA" id="ARBA00031288"/>
    </source>
</evidence>
<evidence type="ECO:0000313" key="18">
    <source>
        <dbReference type="EMBL" id="KAK4461049.1"/>
    </source>
</evidence>
<keyword evidence="7 15" id="KW-0963">Cytoplasm</keyword>
<evidence type="ECO:0000256" key="12">
    <source>
        <dbReference type="ARBA" id="ARBA00023049"/>
    </source>
</evidence>
<dbReference type="FunFam" id="3.30.540.30:FF:000004">
    <property type="entry name" value="Dipeptidyl peptidase 3"/>
    <property type="match status" value="1"/>
</dbReference>
<dbReference type="EC" id="3.4.14.4" evidence="4 15"/>
<keyword evidence="19" id="KW-1185">Reference proteome</keyword>
<dbReference type="InterPro" id="IPR005317">
    <property type="entry name" value="Dipeptidyl-peptase3"/>
</dbReference>
<evidence type="ECO:0000256" key="5">
    <source>
        <dbReference type="ARBA" id="ARBA00014713"/>
    </source>
</evidence>
<keyword evidence="6 15" id="KW-0031">Aminopeptidase</keyword>
<keyword evidence="12 15" id="KW-0482">Metalloprotease</keyword>
<evidence type="ECO:0000256" key="16">
    <source>
        <dbReference type="PIRSR" id="PIRSR007828-1"/>
    </source>
</evidence>
<comment type="similarity">
    <text evidence="3 15">Belongs to the peptidase M49 family.</text>
</comment>
<evidence type="ECO:0000256" key="10">
    <source>
        <dbReference type="ARBA" id="ARBA00022801"/>
    </source>
</evidence>
<comment type="caution">
    <text evidence="18">The sequence shown here is derived from an EMBL/GenBank/DDBJ whole genome shotgun (WGS) entry which is preliminary data.</text>
</comment>